<keyword evidence="8" id="KW-0391">Immunity</keyword>
<keyword evidence="5" id="KW-0863">Zinc-finger</keyword>
<evidence type="ECO:0000313" key="11">
    <source>
        <dbReference type="EMBL" id="KAL2044265.1"/>
    </source>
</evidence>
<reference evidence="11 12" key="1">
    <citation type="submission" date="2024-09" db="EMBL/GenBank/DDBJ databases">
        <title>Rethinking Asexuality: The Enigmatic Case of Functional Sexual Genes in Lepraria (Stereocaulaceae).</title>
        <authorList>
            <person name="Doellman M."/>
            <person name="Sun Y."/>
            <person name="Barcenas-Pena A."/>
            <person name="Lumbsch H.T."/>
            <person name="Grewe F."/>
        </authorList>
    </citation>
    <scope>NUCLEOTIDE SEQUENCE [LARGE SCALE GENOMIC DNA]</scope>
    <source>
        <strain evidence="11 12">Mercado 3170</strain>
    </source>
</reference>
<dbReference type="EMBL" id="JBEFKJ010000009">
    <property type="protein sequence ID" value="KAL2044265.1"/>
    <property type="molecule type" value="Genomic_DNA"/>
</dbReference>
<evidence type="ECO:0000256" key="8">
    <source>
        <dbReference type="ARBA" id="ARBA00022859"/>
    </source>
</evidence>
<evidence type="ECO:0000313" key="12">
    <source>
        <dbReference type="Proteomes" id="UP001590950"/>
    </source>
</evidence>
<keyword evidence="6" id="KW-0347">Helicase</keyword>
<dbReference type="PANTHER" id="PTHR10887:SF445">
    <property type="entry name" value="NFX1-TYPE ZINC FINGER-CONTAINING PROTEIN 1"/>
    <property type="match status" value="1"/>
</dbReference>
<dbReference type="Pfam" id="PF20173">
    <property type="entry name" value="ZnF_RZ-type"/>
    <property type="match status" value="1"/>
</dbReference>
<dbReference type="InterPro" id="IPR046439">
    <property type="entry name" value="ZF_RZ_dom"/>
</dbReference>
<keyword evidence="6" id="KW-0378">Hydrolase</keyword>
<dbReference type="InterPro" id="IPR047187">
    <property type="entry name" value="SF1_C_Upf1"/>
</dbReference>
<name>A0ABR4AGI2_9LECA</name>
<accession>A0ABR4AGI2</accession>
<evidence type="ECO:0000256" key="3">
    <source>
        <dbReference type="ARBA" id="ARBA00022723"/>
    </source>
</evidence>
<dbReference type="PROSITE" id="PS51981">
    <property type="entry name" value="ZF_RZ"/>
    <property type="match status" value="1"/>
</dbReference>
<organism evidence="11 12">
    <name type="scientific">Stereocaulon virgatum</name>
    <dbReference type="NCBI Taxonomy" id="373712"/>
    <lineage>
        <taxon>Eukaryota</taxon>
        <taxon>Fungi</taxon>
        <taxon>Dikarya</taxon>
        <taxon>Ascomycota</taxon>
        <taxon>Pezizomycotina</taxon>
        <taxon>Lecanoromycetes</taxon>
        <taxon>OSLEUM clade</taxon>
        <taxon>Lecanoromycetidae</taxon>
        <taxon>Lecanorales</taxon>
        <taxon>Lecanorineae</taxon>
        <taxon>Stereocaulaceae</taxon>
        <taxon>Stereocaulon</taxon>
    </lineage>
</organism>
<keyword evidence="9" id="KW-0175">Coiled coil</keyword>
<evidence type="ECO:0000256" key="1">
    <source>
        <dbReference type="ARBA" id="ARBA00004496"/>
    </source>
</evidence>
<dbReference type="InterPro" id="IPR000967">
    <property type="entry name" value="Znf_NFX1"/>
</dbReference>
<proteinExistence type="predicted"/>
<keyword evidence="6" id="KW-0067">ATP-binding</keyword>
<dbReference type="CDD" id="cd06008">
    <property type="entry name" value="NF-X1-zinc-finger"/>
    <property type="match status" value="1"/>
</dbReference>
<feature type="domain" description="RZ-type" evidence="10">
    <location>
        <begin position="1342"/>
        <end position="1417"/>
    </location>
</feature>
<evidence type="ECO:0000256" key="9">
    <source>
        <dbReference type="SAM" id="Coils"/>
    </source>
</evidence>
<sequence length="1417" mass="157819">MQHLSRLPFRQWILPERKPIRKSIRTKASTTPEILPPLYARETNFTHSLSSISKDSGKPFDLISSTSLNNDAVIDQIEARTQLDRGQCQALFFALTREFALIQGPPGTGKSHLGVQIMRVLQACRSKVHLGPVVVVCYTNHALDQFLEHLISVGIEKVIRIGGQSRSASLEGKNLRVIAKGQARTKHEGYQLATTYNALEDQEQLVKSLLKTLNSLKGKPDWTIIKNHLSHRHPLIYAQFPRVNLDGFTTVGRDSFELWATAKAQSKKSSLDSLEQLLAKAMQNVESISLGDRKRLLEFWAEEILNGITSDLFEFVKEANQLQQQLTNIHDDVDRRVLQTADVIGVTTTGLARRIAALQHVQCKVVICEEAGEVLESHLMSSLLPGVEHVIQIGDHEQLRPQINNFNLSLESQQGSSYKLDRSQFERLCTGESGRSPFPVAQLNVQRRMRPEISTLIRETMYARLLDHDATKFFPDVVGMRSNVYWLDHDNAEEGAKADVQQKSHSNVWEVEMVHALVRHIVRQGVYNSTDIAVLTPYTGQLQKLRISMGNDFEVVLSDRDQDILLKEGYDLEEEIIETGRTGNRFASTIQSIQKKRVSELLRLATVDNFQGEEAKVVIISLVRSNEGRKIGFLKTNNRINVLLSRAQHGMYLIGNTNTYSAETMCAQVLCMLHETNSVGKAFGLCCTRHKETEIHVSQPDDFARLSPEGGCQLSCDRRLNDCGHRCQAKCHSDSMHDVFLCPQPCQRLLSPCFHSCQKRTCGEDCGLCVIKINDVLLPCGHFKDDVRCHQTQDLGKINCAVIVSRRVPGCNHVIEVPCSQNVAAPFFSCPFPCGVNLECGHSCTGSCGRCTRIGANDQVLVEHAACLKICGRRFGTCNHNCPRVCHPSQECGLCHLPCEVRCAHSRCTLQCHEACAPCVEKCAWSCEHQGECGMPCAAPCNRLPCDQRCTKDLSCGHQCPGLCSETCLEGYCQDCSVHREARVDLLEMKSYGELDLGETPVVVLGCGHFFTAETLDGHMGMAEVYEQDVRGVFTKLQDMSAILARAVPRCPDCQCPVRQFCTQRYNRVINRAVIDETSKRFLVNGKEELRGLERQIRELESHLETSQQEILRWNQQDVVDPARASEVTKRLQKRHEKIRKLEKAIRTFCSNVDDKNQPAKKLHNATVSVVRRKSIDELTADLTIKESVPAIARDRRVTMGGRIAQLQAQCITLSDGLTIAKAIKKLSADASIKMPGDSPDRLANSFFRSCGAFIGECIAESLPKLSVEATLYYARVVRAYEPYCHTANKNIQQASGYVETAKKLLGNAEELCSHPFENADGLRRAVDEANKLMGKAWYEAVTAEELAAIKNAMVGGPKGIATHSGHWYNCVNGHPFAIGECGMPMEEARCPECGAPVGGRSHQAAEGVTRATNMEG</sequence>
<keyword evidence="12" id="KW-1185">Reference proteome</keyword>
<evidence type="ECO:0000256" key="2">
    <source>
        <dbReference type="ARBA" id="ARBA00022490"/>
    </source>
</evidence>
<evidence type="ECO:0000256" key="7">
    <source>
        <dbReference type="ARBA" id="ARBA00022833"/>
    </source>
</evidence>
<dbReference type="Proteomes" id="UP001590950">
    <property type="component" value="Unassembled WGS sequence"/>
</dbReference>
<comment type="subcellular location">
    <subcellularLocation>
        <location evidence="1">Cytoplasm</location>
    </subcellularLocation>
</comment>
<dbReference type="SMART" id="SM00438">
    <property type="entry name" value="ZnF_NFX"/>
    <property type="match status" value="4"/>
</dbReference>
<evidence type="ECO:0000256" key="4">
    <source>
        <dbReference type="ARBA" id="ARBA00022737"/>
    </source>
</evidence>
<dbReference type="PANTHER" id="PTHR10887">
    <property type="entry name" value="DNA2/NAM7 HELICASE FAMILY"/>
    <property type="match status" value="1"/>
</dbReference>
<keyword evidence="2" id="KW-0963">Cytoplasm</keyword>
<dbReference type="CDD" id="cd17936">
    <property type="entry name" value="EEXXEc_NFX1"/>
    <property type="match status" value="1"/>
</dbReference>
<dbReference type="Gene3D" id="3.40.50.300">
    <property type="entry name" value="P-loop containing nucleotide triphosphate hydrolases"/>
    <property type="match status" value="2"/>
</dbReference>
<dbReference type="CDD" id="cd18808">
    <property type="entry name" value="SF1_C_Upf1"/>
    <property type="match status" value="1"/>
</dbReference>
<dbReference type="Pfam" id="PF13086">
    <property type="entry name" value="AAA_11"/>
    <property type="match status" value="1"/>
</dbReference>
<keyword evidence="4" id="KW-0677">Repeat</keyword>
<dbReference type="InterPro" id="IPR027417">
    <property type="entry name" value="P-loop_NTPase"/>
</dbReference>
<dbReference type="InterPro" id="IPR045055">
    <property type="entry name" value="DNA2/NAM7-like"/>
</dbReference>
<feature type="coiled-coil region" evidence="9">
    <location>
        <begin position="1083"/>
        <end position="1145"/>
    </location>
</feature>
<comment type="caution">
    <text evidence="11">The sequence shown here is derived from an EMBL/GenBank/DDBJ whole genome shotgun (WGS) entry which is preliminary data.</text>
</comment>
<dbReference type="SUPFAM" id="SSF52540">
    <property type="entry name" value="P-loop containing nucleoside triphosphate hydrolases"/>
    <property type="match status" value="1"/>
</dbReference>
<keyword evidence="7" id="KW-0862">Zinc</keyword>
<dbReference type="InterPro" id="IPR041679">
    <property type="entry name" value="DNA2/NAM7-like_C"/>
</dbReference>
<keyword evidence="6" id="KW-0547">Nucleotide-binding</keyword>
<keyword evidence="3" id="KW-0479">Metal-binding</keyword>
<dbReference type="InterPro" id="IPR041677">
    <property type="entry name" value="DNA2/NAM7_AAA_11"/>
</dbReference>
<evidence type="ECO:0000259" key="10">
    <source>
        <dbReference type="PROSITE" id="PS51981"/>
    </source>
</evidence>
<evidence type="ECO:0000256" key="6">
    <source>
        <dbReference type="ARBA" id="ARBA00022806"/>
    </source>
</evidence>
<protein>
    <recommendedName>
        <fullName evidence="10">RZ-type domain-containing protein</fullName>
    </recommendedName>
</protein>
<gene>
    <name evidence="11" type="ORF">N7G274_002970</name>
</gene>
<dbReference type="Pfam" id="PF13087">
    <property type="entry name" value="AAA_12"/>
    <property type="match status" value="1"/>
</dbReference>
<evidence type="ECO:0000256" key="5">
    <source>
        <dbReference type="ARBA" id="ARBA00022771"/>
    </source>
</evidence>